<keyword evidence="9" id="KW-0472">Membrane</keyword>
<evidence type="ECO:0000256" key="8">
    <source>
        <dbReference type="PROSITE-ProRule" id="PRU00023"/>
    </source>
</evidence>
<dbReference type="PROSITE" id="PS50297">
    <property type="entry name" value="ANK_REP_REGION"/>
    <property type="match status" value="3"/>
</dbReference>
<feature type="transmembrane region" description="Helical" evidence="9">
    <location>
        <begin position="435"/>
        <end position="457"/>
    </location>
</feature>
<dbReference type="OrthoDB" id="5960021at2759"/>
<evidence type="ECO:0000256" key="7">
    <source>
        <dbReference type="ARBA" id="ARBA00023303"/>
    </source>
</evidence>
<keyword evidence="9" id="KW-1133">Transmembrane helix</keyword>
<accession>A0A9W9YM10</accession>
<keyword evidence="6" id="KW-0325">Glycoprotein</keyword>
<dbReference type="InterPro" id="IPR002110">
    <property type="entry name" value="Ankyrin_rpt"/>
</dbReference>
<dbReference type="InterPro" id="IPR036770">
    <property type="entry name" value="Ankyrin_rpt-contain_sf"/>
</dbReference>
<keyword evidence="9" id="KW-0812">Transmembrane</keyword>
<dbReference type="GO" id="GO:1902495">
    <property type="term" value="C:transmembrane transporter complex"/>
    <property type="evidence" value="ECO:0007669"/>
    <property type="project" value="TreeGrafter"/>
</dbReference>
<dbReference type="Proteomes" id="UP001163046">
    <property type="component" value="Unassembled WGS sequence"/>
</dbReference>
<dbReference type="AlphaFoldDB" id="A0A9W9YM10"/>
<feature type="repeat" description="ANK" evidence="8">
    <location>
        <begin position="32"/>
        <end position="64"/>
    </location>
</feature>
<evidence type="ECO:0000313" key="10">
    <source>
        <dbReference type="EMBL" id="KAJ7352739.1"/>
    </source>
</evidence>
<dbReference type="EMBL" id="MU827348">
    <property type="protein sequence ID" value="KAJ7352739.1"/>
    <property type="molecule type" value="Genomic_DNA"/>
</dbReference>
<name>A0A9W9YM10_9CNID</name>
<feature type="repeat" description="ANK" evidence="8">
    <location>
        <begin position="1"/>
        <end position="31"/>
    </location>
</feature>
<evidence type="ECO:0000256" key="9">
    <source>
        <dbReference type="SAM" id="Phobius"/>
    </source>
</evidence>
<gene>
    <name evidence="10" type="ORF">OS493_034090</name>
</gene>
<organism evidence="10 11">
    <name type="scientific">Desmophyllum pertusum</name>
    <dbReference type="NCBI Taxonomy" id="174260"/>
    <lineage>
        <taxon>Eukaryota</taxon>
        <taxon>Metazoa</taxon>
        <taxon>Cnidaria</taxon>
        <taxon>Anthozoa</taxon>
        <taxon>Hexacorallia</taxon>
        <taxon>Scleractinia</taxon>
        <taxon>Caryophylliina</taxon>
        <taxon>Caryophylliidae</taxon>
        <taxon>Desmophyllum</taxon>
    </lineage>
</organism>
<dbReference type="GO" id="GO:0034220">
    <property type="term" value="P:monoatomic ion transmembrane transport"/>
    <property type="evidence" value="ECO:0007669"/>
    <property type="project" value="UniProtKB-KW"/>
</dbReference>
<evidence type="ECO:0000256" key="6">
    <source>
        <dbReference type="ARBA" id="ARBA00023180"/>
    </source>
</evidence>
<dbReference type="SMART" id="SM00248">
    <property type="entry name" value="ANK"/>
    <property type="match status" value="9"/>
</dbReference>
<reference evidence="10" key="1">
    <citation type="submission" date="2023-01" db="EMBL/GenBank/DDBJ databases">
        <title>Genome assembly of the deep-sea coral Lophelia pertusa.</title>
        <authorList>
            <person name="Herrera S."/>
            <person name="Cordes E."/>
        </authorList>
    </citation>
    <scope>NUCLEOTIDE SEQUENCE</scope>
    <source>
        <strain evidence="10">USNM1676648</strain>
        <tissue evidence="10">Polyp</tissue>
    </source>
</reference>
<keyword evidence="5" id="KW-0406">Ion transport</keyword>
<proteinExistence type="predicted"/>
<keyword evidence="1" id="KW-0813">Transport</keyword>
<keyword evidence="11" id="KW-1185">Reference proteome</keyword>
<evidence type="ECO:0000256" key="1">
    <source>
        <dbReference type="ARBA" id="ARBA00022448"/>
    </source>
</evidence>
<keyword evidence="4 8" id="KW-0040">ANK repeat</keyword>
<dbReference type="PANTHER" id="PTHR47143">
    <property type="entry name" value="TRANSIENT RECEPTOR POTENTIAL CATION CHANNEL PROTEIN PAINLESS"/>
    <property type="match status" value="1"/>
</dbReference>
<dbReference type="InterPro" id="IPR052076">
    <property type="entry name" value="TRP_cation_channel"/>
</dbReference>
<dbReference type="PROSITE" id="PS50088">
    <property type="entry name" value="ANK_REPEAT"/>
    <property type="match status" value="4"/>
</dbReference>
<evidence type="ECO:0000256" key="2">
    <source>
        <dbReference type="ARBA" id="ARBA00022606"/>
    </source>
</evidence>
<feature type="repeat" description="ANK" evidence="8">
    <location>
        <begin position="199"/>
        <end position="221"/>
    </location>
</feature>
<dbReference type="SUPFAM" id="SSF48403">
    <property type="entry name" value="Ankyrin repeat"/>
    <property type="match status" value="1"/>
</dbReference>
<dbReference type="GO" id="GO:0022857">
    <property type="term" value="F:transmembrane transporter activity"/>
    <property type="evidence" value="ECO:0007669"/>
    <property type="project" value="TreeGrafter"/>
</dbReference>
<evidence type="ECO:0000256" key="3">
    <source>
        <dbReference type="ARBA" id="ARBA00022737"/>
    </source>
</evidence>
<protein>
    <recommendedName>
        <fullName evidence="12">Transient receptor potential cation channel subfamily A member 1</fullName>
    </recommendedName>
</protein>
<sequence length="458" mass="51273">MTPLHRAAINNHAQVVKFLLEKNFPVDPRDVNCSTPLLLASAVGGLETVKVLLGCAADVTLKDCNLRSVLHVAIGHSRTLETLLKATPSKQLIKEKDVDGFAPIHYAVQSGNVQDVSLLISSDMTATEVVSDSLDTALHLAARHGFSDISELLLKHRNERLINAENNQERTALHLACMEGHSAVTAVLAPDSAIQGDINERTPLHMAATQGSLKCVELVIQFHPGCLNIPDKNENTALNMAAIAGHAPIVKYMMSLDQLAITCNTRNKNALDLAIEYGWENVAMVIIGHDRWREALHPTDNGGLCQIEILLQKMPRVVERLLDHCIEEEGQATDNNYKVTYDLRLIQGMNTAEVVTTYSLNCLRTMVKYKREACIGHPICYNLMSLKWKKFGWITFMLNFCMFFMFLIVMTYFVVKNKAEWQGKTCKRMQNRGDVFQGIFFSNVVYLILIFMTFVLLL</sequence>
<comment type="caution">
    <text evidence="10">The sequence shown here is derived from an EMBL/GenBank/DDBJ whole genome shotgun (WGS) entry which is preliminary data.</text>
</comment>
<dbReference type="Pfam" id="PF12796">
    <property type="entry name" value="Ank_2"/>
    <property type="match status" value="2"/>
</dbReference>
<feature type="repeat" description="ANK" evidence="8">
    <location>
        <begin position="99"/>
        <end position="121"/>
    </location>
</feature>
<feature type="transmembrane region" description="Helical" evidence="9">
    <location>
        <begin position="391"/>
        <end position="415"/>
    </location>
</feature>
<evidence type="ECO:0000256" key="4">
    <source>
        <dbReference type="ARBA" id="ARBA00023043"/>
    </source>
</evidence>
<evidence type="ECO:0000256" key="5">
    <source>
        <dbReference type="ARBA" id="ARBA00023065"/>
    </source>
</evidence>
<dbReference type="Gene3D" id="1.25.40.20">
    <property type="entry name" value="Ankyrin repeat-containing domain"/>
    <property type="match status" value="3"/>
</dbReference>
<evidence type="ECO:0000313" key="11">
    <source>
        <dbReference type="Proteomes" id="UP001163046"/>
    </source>
</evidence>
<keyword evidence="3" id="KW-0677">Repeat</keyword>
<dbReference type="PANTHER" id="PTHR47143:SF1">
    <property type="entry name" value="ION_TRANS DOMAIN-CONTAINING PROTEIN"/>
    <property type="match status" value="1"/>
</dbReference>
<evidence type="ECO:0008006" key="12">
    <source>
        <dbReference type="Google" id="ProtNLM"/>
    </source>
</evidence>
<keyword evidence="2" id="KW-0716">Sensory transduction</keyword>
<keyword evidence="7" id="KW-0407">Ion channel</keyword>